<dbReference type="Gene3D" id="3.10.450.50">
    <property type="match status" value="1"/>
</dbReference>
<comment type="caution">
    <text evidence="3">The sequence shown here is derived from an EMBL/GenBank/DDBJ whole genome shotgun (WGS) entry which is preliminary data.</text>
</comment>
<evidence type="ECO:0000256" key="1">
    <source>
        <dbReference type="SAM" id="MobiDB-lite"/>
    </source>
</evidence>
<feature type="compositionally biased region" description="Basic and acidic residues" evidence="1">
    <location>
        <begin position="1"/>
        <end position="13"/>
    </location>
</feature>
<organism evidence="3 4">
    <name type="scientific">Herbiconiux oxytropis</name>
    <dbReference type="NCBI Taxonomy" id="2970915"/>
    <lineage>
        <taxon>Bacteria</taxon>
        <taxon>Bacillati</taxon>
        <taxon>Actinomycetota</taxon>
        <taxon>Actinomycetes</taxon>
        <taxon>Micrococcales</taxon>
        <taxon>Microbacteriaceae</taxon>
        <taxon>Herbiconiux</taxon>
    </lineage>
</organism>
<proteinExistence type="predicted"/>
<name>A0AA42BVP3_9MICO</name>
<dbReference type="InterPro" id="IPR037401">
    <property type="entry name" value="SnoaL-like"/>
</dbReference>
<dbReference type="RefSeq" id="WP_259530509.1">
    <property type="nucleotide sequence ID" value="NZ_JANLCK010000011.1"/>
</dbReference>
<feature type="region of interest" description="Disordered" evidence="1">
    <location>
        <begin position="1"/>
        <end position="20"/>
    </location>
</feature>
<accession>A0AA42BVP3</accession>
<dbReference type="SUPFAM" id="SSF54427">
    <property type="entry name" value="NTF2-like"/>
    <property type="match status" value="1"/>
</dbReference>
<sequence>MTDSRTEPIRPEPTRLGGPSLEDRVAIDDLYNEYLWALDTGDTQGWLDTFTEDAEAWEDQPDGSTWKMTGKEALRALIEKYHGDPGFPGHQHREGTRIFRADPEGRPDHWVVKSYTFATTFDVQSHTATLYWAGYYRDVVVKRGGEWKLLRRWIAPWKGEVLSAFQERRPTAD</sequence>
<reference evidence="3" key="1">
    <citation type="submission" date="2022-08" db="EMBL/GenBank/DDBJ databases">
        <authorList>
            <person name="Deng Y."/>
            <person name="Han X.-F."/>
            <person name="Zhang Y.-Q."/>
        </authorList>
    </citation>
    <scope>NUCLEOTIDE SEQUENCE</scope>
    <source>
        <strain evidence="3">CPCC 203407</strain>
    </source>
</reference>
<evidence type="ECO:0000259" key="2">
    <source>
        <dbReference type="Pfam" id="PF13577"/>
    </source>
</evidence>
<gene>
    <name evidence="3" type="ORF">N1028_16625</name>
</gene>
<evidence type="ECO:0000313" key="4">
    <source>
        <dbReference type="Proteomes" id="UP001165587"/>
    </source>
</evidence>
<feature type="domain" description="SnoaL-like" evidence="2">
    <location>
        <begin position="20"/>
        <end position="152"/>
    </location>
</feature>
<dbReference type="InterPro" id="IPR032710">
    <property type="entry name" value="NTF2-like_dom_sf"/>
</dbReference>
<keyword evidence="4" id="KW-1185">Reference proteome</keyword>
<protein>
    <submittedName>
        <fullName evidence="3">Nuclear transport factor 2 family protein</fullName>
    </submittedName>
</protein>
<dbReference type="Pfam" id="PF13577">
    <property type="entry name" value="SnoaL_4"/>
    <property type="match status" value="1"/>
</dbReference>
<dbReference type="AlphaFoldDB" id="A0AA42BVP3"/>
<evidence type="ECO:0000313" key="3">
    <source>
        <dbReference type="EMBL" id="MCS5727521.1"/>
    </source>
</evidence>
<dbReference type="Proteomes" id="UP001165587">
    <property type="component" value="Unassembled WGS sequence"/>
</dbReference>
<dbReference type="EMBL" id="JANLCK010000011">
    <property type="protein sequence ID" value="MCS5727521.1"/>
    <property type="molecule type" value="Genomic_DNA"/>
</dbReference>